<evidence type="ECO:0000313" key="3">
    <source>
        <dbReference type="Proteomes" id="UP000183567"/>
    </source>
</evidence>
<accession>A0A1J8QTZ3</accession>
<evidence type="ECO:0000313" key="2">
    <source>
        <dbReference type="EMBL" id="OJA16857.1"/>
    </source>
</evidence>
<dbReference type="AlphaFoldDB" id="A0A1J8QTZ3"/>
<dbReference type="Proteomes" id="UP000183567">
    <property type="component" value="Unassembled WGS sequence"/>
</dbReference>
<sequence length="465" mass="51278">MELSSSQLTALQYAQSILDGAGLSPQDLDNHSNTSSPSPSSRSSPLAASLSPLPSSIPDPSPAILAAQYIPPPACSFTLDEISAGANHLNRQSRVHAIINHPLGAVVEYPQSGSLKGDTVAHIFTLARGFNSSEFDLPQFSFQYSLGDGHGGTKGVQCYLLRDSMGNPVRCNKLSTSCKGLKVCSARPDNFFNTIHSYTNRSQVAELVAPSCLPFEDNAKREVFLKTFAFFCSLLDHGCAFMASCEHIGEDHDDSEGNIAISSTVELVNHDWDAAQDPLPSTNVCRGKLVMRVDKFNRRYIQCQFRSRDDQSHLILRNLQEFDNGYLQALLDDDEVLIASYEEDAKQNGYGPLMPCHFVASPSAQKQLCPHWHRARNRKLARGTLLKWDHQCTAKFDIYTPEDLPSCPQVVVVCRNPHSHPPPAPVKTPPSLINLFRSLLLDMDWQLADATPRRIVLDSGFMKGL</sequence>
<feature type="non-terminal residue" evidence="2">
    <location>
        <position position="465"/>
    </location>
</feature>
<protein>
    <submittedName>
        <fullName evidence="2">Uncharacterized protein</fullName>
    </submittedName>
</protein>
<name>A0A1J8QTZ3_9AGAM</name>
<proteinExistence type="predicted"/>
<dbReference type="OrthoDB" id="3268409at2759"/>
<keyword evidence="3" id="KW-1185">Reference proteome</keyword>
<evidence type="ECO:0000256" key="1">
    <source>
        <dbReference type="SAM" id="MobiDB-lite"/>
    </source>
</evidence>
<feature type="compositionally biased region" description="Low complexity" evidence="1">
    <location>
        <begin position="35"/>
        <end position="53"/>
    </location>
</feature>
<dbReference type="EMBL" id="LVVM01002323">
    <property type="protein sequence ID" value="OJA16857.1"/>
    <property type="molecule type" value="Genomic_DNA"/>
</dbReference>
<organism evidence="2 3">
    <name type="scientific">Rhizopogon vesiculosus</name>
    <dbReference type="NCBI Taxonomy" id="180088"/>
    <lineage>
        <taxon>Eukaryota</taxon>
        <taxon>Fungi</taxon>
        <taxon>Dikarya</taxon>
        <taxon>Basidiomycota</taxon>
        <taxon>Agaricomycotina</taxon>
        <taxon>Agaricomycetes</taxon>
        <taxon>Agaricomycetidae</taxon>
        <taxon>Boletales</taxon>
        <taxon>Suillineae</taxon>
        <taxon>Rhizopogonaceae</taxon>
        <taxon>Rhizopogon</taxon>
    </lineage>
</organism>
<feature type="region of interest" description="Disordered" evidence="1">
    <location>
        <begin position="22"/>
        <end position="53"/>
    </location>
</feature>
<comment type="caution">
    <text evidence="2">The sequence shown here is derived from an EMBL/GenBank/DDBJ whole genome shotgun (WGS) entry which is preliminary data.</text>
</comment>
<gene>
    <name evidence="2" type="ORF">AZE42_12650</name>
</gene>
<reference evidence="2 3" key="1">
    <citation type="submission" date="2016-03" db="EMBL/GenBank/DDBJ databases">
        <title>Comparative genomics of the ectomycorrhizal sister species Rhizopogon vinicolor and Rhizopogon vesiculosus (Basidiomycota: Boletales) reveals a divergence of the mating type B locus.</title>
        <authorList>
            <person name="Mujic A.B."/>
            <person name="Kuo A."/>
            <person name="Tritt A."/>
            <person name="Lipzen A."/>
            <person name="Chen C."/>
            <person name="Johnson J."/>
            <person name="Sharma A."/>
            <person name="Barry K."/>
            <person name="Grigoriev I.V."/>
            <person name="Spatafora J.W."/>
        </authorList>
    </citation>
    <scope>NUCLEOTIDE SEQUENCE [LARGE SCALE GENOMIC DNA]</scope>
    <source>
        <strain evidence="2 3">AM-OR11-056</strain>
    </source>
</reference>